<reference evidence="2 3" key="1">
    <citation type="submission" date="2020-12" db="EMBL/GenBank/DDBJ databases">
        <title>Metabolic potential, ecology and presence of endohyphal bacteria is reflected in genomic diversity of Mucoromycotina.</title>
        <authorList>
            <person name="Muszewska A."/>
            <person name="Okrasinska A."/>
            <person name="Steczkiewicz K."/>
            <person name="Drgas O."/>
            <person name="Orlowska M."/>
            <person name="Perlinska-Lenart U."/>
            <person name="Aleksandrzak-Piekarczyk T."/>
            <person name="Szatraj K."/>
            <person name="Zielenkiewicz U."/>
            <person name="Pilsyk S."/>
            <person name="Malc E."/>
            <person name="Mieczkowski P."/>
            <person name="Kruszewska J.S."/>
            <person name="Biernat P."/>
            <person name="Pawlowska J."/>
        </authorList>
    </citation>
    <scope>NUCLEOTIDE SEQUENCE [LARGE SCALE GENOMIC DNA]</scope>
    <source>
        <strain evidence="2 3">CBS 142.35</strain>
    </source>
</reference>
<comment type="caution">
    <text evidence="2">The sequence shown here is derived from an EMBL/GenBank/DDBJ whole genome shotgun (WGS) entry which is preliminary data.</text>
</comment>
<feature type="non-terminal residue" evidence="2">
    <location>
        <position position="460"/>
    </location>
</feature>
<feature type="non-terminal residue" evidence="2">
    <location>
        <position position="1"/>
    </location>
</feature>
<accession>A0A8H7RYZ9</accession>
<dbReference type="InterPro" id="IPR025997">
    <property type="entry name" value="SBP_2_dom"/>
</dbReference>
<feature type="domain" description="Periplasmic binding protein" evidence="1">
    <location>
        <begin position="35"/>
        <end position="242"/>
    </location>
</feature>
<dbReference type="AlphaFoldDB" id="A0A8H7RYZ9"/>
<dbReference type="Proteomes" id="UP000646827">
    <property type="component" value="Unassembled WGS sequence"/>
</dbReference>
<organism evidence="2 3">
    <name type="scientific">Circinella minor</name>
    <dbReference type="NCBI Taxonomy" id="1195481"/>
    <lineage>
        <taxon>Eukaryota</taxon>
        <taxon>Fungi</taxon>
        <taxon>Fungi incertae sedis</taxon>
        <taxon>Mucoromycota</taxon>
        <taxon>Mucoromycotina</taxon>
        <taxon>Mucoromycetes</taxon>
        <taxon>Mucorales</taxon>
        <taxon>Lichtheimiaceae</taxon>
        <taxon>Circinella</taxon>
    </lineage>
</organism>
<evidence type="ECO:0000259" key="1">
    <source>
        <dbReference type="Pfam" id="PF13407"/>
    </source>
</evidence>
<sequence length="460" mass="50670">ITTSNYNYYAADQQVQPPHLPNCSRSNGSPPKPRIAVISHDSAMATFFHSPEQGARDAAAIMDIQIEWNRHLINTGSKMTTDIRTAVDNQVDGIILTIPNDEIFEAAQYALNNNIPLLVFNTGLQYAQRLGLTRILQDDYEAATMLGQELRSRGFSRPLVIQLAGIDIQTFENRFAGLRDAIDTEPGLLPLHDYNNTAQPLIKVRDTFLSNDSFDSIVSLGGSIGVDIVSGAVLDILEQTNNNIHPTRVAAAFFDIGGSNMTALFARHEHTIAISQLPYYQTALPVFYMYLRARIMSPSLIADSYRHVLQILTGHDVFHNETIKTGPNLVTNKTLADVMENEQTTLLPLNDKNSAVGAIVPNTRGDTYNAALMAGAQDLARKINWTISNEVEVIFLLLGPLGYPHQLRHELAAYSKQGVNGIILQSSDSSVFDYGASVTNMSEIPLAHIGTFYEPLKLSM</sequence>
<dbReference type="InterPro" id="IPR028082">
    <property type="entry name" value="Peripla_BP_I"/>
</dbReference>
<keyword evidence="3" id="KW-1185">Reference proteome</keyword>
<proteinExistence type="predicted"/>
<dbReference type="OrthoDB" id="60033at2759"/>
<protein>
    <recommendedName>
        <fullName evidence="1">Periplasmic binding protein domain-containing protein</fullName>
    </recommendedName>
</protein>
<dbReference type="EMBL" id="JAEPRB010000230">
    <property type="protein sequence ID" value="KAG2218431.1"/>
    <property type="molecule type" value="Genomic_DNA"/>
</dbReference>
<gene>
    <name evidence="2" type="ORF">INT45_013175</name>
</gene>
<name>A0A8H7RYZ9_9FUNG</name>
<evidence type="ECO:0000313" key="3">
    <source>
        <dbReference type="Proteomes" id="UP000646827"/>
    </source>
</evidence>
<evidence type="ECO:0000313" key="2">
    <source>
        <dbReference type="EMBL" id="KAG2218431.1"/>
    </source>
</evidence>
<dbReference type="Gene3D" id="3.40.50.2300">
    <property type="match status" value="2"/>
</dbReference>
<dbReference type="Pfam" id="PF13407">
    <property type="entry name" value="Peripla_BP_4"/>
    <property type="match status" value="1"/>
</dbReference>
<dbReference type="SUPFAM" id="SSF53822">
    <property type="entry name" value="Periplasmic binding protein-like I"/>
    <property type="match status" value="1"/>
</dbReference>